<feature type="domain" description="Tyrosine-protein kinase ephrin type A/B receptor-like" evidence="3">
    <location>
        <begin position="28"/>
        <end position="67"/>
    </location>
</feature>
<feature type="chain" id="PRO_5015998500" evidence="2">
    <location>
        <begin position="18"/>
        <end position="552"/>
    </location>
</feature>
<evidence type="ECO:0000256" key="2">
    <source>
        <dbReference type="SAM" id="SignalP"/>
    </source>
</evidence>
<accession>A0A2V3IIJ9</accession>
<sequence>MKLAFLSFSVLLTGCLAICPTGTFIFNNTCQPCAPGRFSDREDSNFCSFCPPGTFSETPGATSRAACLPCPRGTAAGTGAARSCTKCPAGSFSDAQGADSPTACQPCPKGTLSPAGSFRCYQCKAGRYADTIGSSFCTWCPKGTFSLGLVSRCALDVGLERLQISRDLRFASLALLESLVQFVTQHRLSNVWIAQLERSAPVAVRSAPGAMLGPLLIGKAPTLAHLARPGHLLQRRVPHQPRYVNHAHLEPSAYPELEVAVSAEKEHLQTNLVPVLRRLARAVQKEPLVDEVPADVIVADLVPSPTSRDQHPAEAAPPGHSAPPLQESRQTFACPVRRELSVEVVPTCAQSAVPGHSVIVSLQLSAGAVHLELSFSFDGATSCTNCGAGSYSDQMGSSSCTGCPAGTFGTIVGAQSASSCQPCPKGSASLGSSSTCNRCSTGSDTSSSCQPCPAGTFSAAGADRCTRCREGTFSDQPRSGSCSSCPAGTGAVCAFELGRAENPSAPRTSGRGLVYVIVLNAIAVVASVVVAELQPAQKDSSLCIASPKKKDC</sequence>
<keyword evidence="2" id="KW-0732">Signal</keyword>
<feature type="region of interest" description="Disordered" evidence="1">
    <location>
        <begin position="303"/>
        <end position="328"/>
    </location>
</feature>
<dbReference type="AlphaFoldDB" id="A0A2V3IIJ9"/>
<name>A0A2V3IIJ9_9FLOR</name>
<reference evidence="4 5" key="1">
    <citation type="journal article" date="2018" name="Mol. Biol. Evol.">
        <title>Analysis of the draft genome of the red seaweed Gracilariopsis chorda provides insights into genome size evolution in Rhodophyta.</title>
        <authorList>
            <person name="Lee J."/>
            <person name="Yang E.C."/>
            <person name="Graf L."/>
            <person name="Yang J.H."/>
            <person name="Qiu H."/>
            <person name="Zel Zion U."/>
            <person name="Chan C.X."/>
            <person name="Stephens T.G."/>
            <person name="Weber A.P.M."/>
            <person name="Boo G.H."/>
            <person name="Boo S.M."/>
            <person name="Kim K.M."/>
            <person name="Shin Y."/>
            <person name="Jung M."/>
            <person name="Lee S.J."/>
            <person name="Yim H.S."/>
            <person name="Lee J.H."/>
            <person name="Bhattacharya D."/>
            <person name="Yoon H.S."/>
        </authorList>
    </citation>
    <scope>NUCLEOTIDE SEQUENCE [LARGE SCALE GENOMIC DNA]</scope>
    <source>
        <strain evidence="4 5">SKKU-2015</strain>
        <tissue evidence="4">Whole body</tissue>
    </source>
</reference>
<dbReference type="SMART" id="SM01411">
    <property type="entry name" value="Ephrin_rec_like"/>
    <property type="match status" value="5"/>
</dbReference>
<evidence type="ECO:0000259" key="3">
    <source>
        <dbReference type="Pfam" id="PF07699"/>
    </source>
</evidence>
<dbReference type="Proteomes" id="UP000247409">
    <property type="component" value="Unassembled WGS sequence"/>
</dbReference>
<dbReference type="STRING" id="448386.A0A2V3IIJ9"/>
<dbReference type="EMBL" id="NBIV01000187">
    <property type="protein sequence ID" value="PXF41889.1"/>
    <property type="molecule type" value="Genomic_DNA"/>
</dbReference>
<dbReference type="Pfam" id="PF07699">
    <property type="entry name" value="Ephrin_rec_like"/>
    <property type="match status" value="4"/>
</dbReference>
<dbReference type="PANTHER" id="PTHR46967:SF2">
    <property type="entry name" value="SUSHI, VON WILLEBRAND FACTOR TYPE A, EGF AND PENTRAXIN DOMAIN-CONTAINING PROTEIN 1-LIKE"/>
    <property type="match status" value="1"/>
</dbReference>
<dbReference type="PANTHER" id="PTHR46967">
    <property type="entry name" value="INSULIN-LIKE GROWTH FACTOR BINDING PROTEIN,N-TERMINAL"/>
    <property type="match status" value="1"/>
</dbReference>
<organism evidence="4 5">
    <name type="scientific">Gracilariopsis chorda</name>
    <dbReference type="NCBI Taxonomy" id="448386"/>
    <lineage>
        <taxon>Eukaryota</taxon>
        <taxon>Rhodophyta</taxon>
        <taxon>Florideophyceae</taxon>
        <taxon>Rhodymeniophycidae</taxon>
        <taxon>Gracilariales</taxon>
        <taxon>Gracilariaceae</taxon>
        <taxon>Gracilariopsis</taxon>
    </lineage>
</organism>
<proteinExistence type="predicted"/>
<protein>
    <submittedName>
        <fullName evidence="4">Sushi, von Willebrand factor type A, EGF and pentraxin domain-containing protein 1</fullName>
    </submittedName>
</protein>
<dbReference type="InterPro" id="IPR011641">
    <property type="entry name" value="Tyr-kin_ephrin_A/B_rcpt-like"/>
</dbReference>
<comment type="caution">
    <text evidence="4">The sequence shown here is derived from an EMBL/GenBank/DDBJ whole genome shotgun (WGS) entry which is preliminary data.</text>
</comment>
<dbReference type="Gene3D" id="2.10.50.10">
    <property type="entry name" value="Tumor Necrosis Factor Receptor, subunit A, domain 2"/>
    <property type="match status" value="3"/>
</dbReference>
<dbReference type="InterPro" id="IPR009030">
    <property type="entry name" value="Growth_fac_rcpt_cys_sf"/>
</dbReference>
<feature type="domain" description="Tyrosine-protein kinase ephrin type A/B receptor-like" evidence="3">
    <location>
        <begin position="110"/>
        <end position="145"/>
    </location>
</feature>
<gene>
    <name evidence="4" type="ORF">BWQ96_08391</name>
</gene>
<evidence type="ECO:0000313" key="5">
    <source>
        <dbReference type="Proteomes" id="UP000247409"/>
    </source>
</evidence>
<dbReference type="OrthoDB" id="413581at2759"/>
<feature type="signal peptide" evidence="2">
    <location>
        <begin position="1"/>
        <end position="17"/>
    </location>
</feature>
<dbReference type="PROSITE" id="PS51257">
    <property type="entry name" value="PROKAR_LIPOPROTEIN"/>
    <property type="match status" value="1"/>
</dbReference>
<feature type="domain" description="Tyrosine-protein kinase ephrin type A/B receptor-like" evidence="3">
    <location>
        <begin position="376"/>
        <end position="420"/>
    </location>
</feature>
<dbReference type="SUPFAM" id="SSF57184">
    <property type="entry name" value="Growth factor receptor domain"/>
    <property type="match status" value="2"/>
</dbReference>
<feature type="domain" description="Tyrosine-protein kinase ephrin type A/B receptor-like" evidence="3">
    <location>
        <begin position="455"/>
        <end position="489"/>
    </location>
</feature>
<evidence type="ECO:0000256" key="1">
    <source>
        <dbReference type="SAM" id="MobiDB-lite"/>
    </source>
</evidence>
<evidence type="ECO:0000313" key="4">
    <source>
        <dbReference type="EMBL" id="PXF41889.1"/>
    </source>
</evidence>
<keyword evidence="5" id="KW-1185">Reference proteome</keyword>